<name>B4JBS7_DROGR</name>
<evidence type="ECO:0000313" key="2">
    <source>
        <dbReference type="Proteomes" id="UP000001070"/>
    </source>
</evidence>
<gene>
    <name evidence="1" type="primary">Dgri\GH11007</name>
    <name evidence="1" type="ORF">Dgri_GH11007</name>
</gene>
<dbReference type="Proteomes" id="UP000001070">
    <property type="component" value="Unassembled WGS sequence"/>
</dbReference>
<keyword evidence="2" id="KW-1185">Reference proteome</keyword>
<proteinExistence type="predicted"/>
<evidence type="ECO:0000313" key="1">
    <source>
        <dbReference type="EMBL" id="EDW03012.1"/>
    </source>
</evidence>
<sequence>MCGYGCGGYGYWGSCGPSYGCGPWGVCGGCGPCACGPKGNGPAGPSCWPFGLYTC</sequence>
<reference evidence="1 2" key="1">
    <citation type="journal article" date="2007" name="Nature">
        <title>Evolution of genes and genomes on the Drosophila phylogeny.</title>
        <authorList>
            <consortium name="Drosophila 12 Genomes Consortium"/>
            <person name="Clark A.G."/>
            <person name="Eisen M.B."/>
            <person name="Smith D.R."/>
            <person name="Bergman C.M."/>
            <person name="Oliver B."/>
            <person name="Markow T.A."/>
            <person name="Kaufman T.C."/>
            <person name="Kellis M."/>
            <person name="Gelbart W."/>
            <person name="Iyer V.N."/>
            <person name="Pollard D.A."/>
            <person name="Sackton T.B."/>
            <person name="Larracuente A.M."/>
            <person name="Singh N.D."/>
            <person name="Abad J.P."/>
            <person name="Abt D.N."/>
            <person name="Adryan B."/>
            <person name="Aguade M."/>
            <person name="Akashi H."/>
            <person name="Anderson W.W."/>
            <person name="Aquadro C.F."/>
            <person name="Ardell D.H."/>
            <person name="Arguello R."/>
            <person name="Artieri C.G."/>
            <person name="Barbash D.A."/>
            <person name="Barker D."/>
            <person name="Barsanti P."/>
            <person name="Batterham P."/>
            <person name="Batzoglou S."/>
            <person name="Begun D."/>
            <person name="Bhutkar A."/>
            <person name="Blanco E."/>
            <person name="Bosak S.A."/>
            <person name="Bradley R.K."/>
            <person name="Brand A.D."/>
            <person name="Brent M.R."/>
            <person name="Brooks A.N."/>
            <person name="Brown R.H."/>
            <person name="Butlin R.K."/>
            <person name="Caggese C."/>
            <person name="Calvi B.R."/>
            <person name="Bernardo de Carvalho A."/>
            <person name="Caspi A."/>
            <person name="Castrezana S."/>
            <person name="Celniker S.E."/>
            <person name="Chang J.L."/>
            <person name="Chapple C."/>
            <person name="Chatterji S."/>
            <person name="Chinwalla A."/>
            <person name="Civetta A."/>
            <person name="Clifton S.W."/>
            <person name="Comeron J.M."/>
            <person name="Costello J.C."/>
            <person name="Coyne J.A."/>
            <person name="Daub J."/>
            <person name="David R.G."/>
            <person name="Delcher A.L."/>
            <person name="Delehaunty K."/>
            <person name="Do C.B."/>
            <person name="Ebling H."/>
            <person name="Edwards K."/>
            <person name="Eickbush T."/>
            <person name="Evans J.D."/>
            <person name="Filipski A."/>
            <person name="Findeiss S."/>
            <person name="Freyhult E."/>
            <person name="Fulton L."/>
            <person name="Fulton R."/>
            <person name="Garcia A.C."/>
            <person name="Gardiner A."/>
            <person name="Garfield D.A."/>
            <person name="Garvin B.E."/>
            <person name="Gibson G."/>
            <person name="Gilbert D."/>
            <person name="Gnerre S."/>
            <person name="Godfrey J."/>
            <person name="Good R."/>
            <person name="Gotea V."/>
            <person name="Gravely B."/>
            <person name="Greenberg A.J."/>
            <person name="Griffiths-Jones S."/>
            <person name="Gross S."/>
            <person name="Guigo R."/>
            <person name="Gustafson E.A."/>
            <person name="Haerty W."/>
            <person name="Hahn M.W."/>
            <person name="Halligan D.L."/>
            <person name="Halpern A.L."/>
            <person name="Halter G.M."/>
            <person name="Han M.V."/>
            <person name="Heger A."/>
            <person name="Hillier L."/>
            <person name="Hinrichs A.S."/>
            <person name="Holmes I."/>
            <person name="Hoskins R.A."/>
            <person name="Hubisz M.J."/>
            <person name="Hultmark D."/>
            <person name="Huntley M.A."/>
            <person name="Jaffe D.B."/>
            <person name="Jagadeeshan S."/>
            <person name="Jeck W.R."/>
            <person name="Johnson J."/>
            <person name="Jones C.D."/>
            <person name="Jordan W.C."/>
            <person name="Karpen G.H."/>
            <person name="Kataoka E."/>
            <person name="Keightley P.D."/>
            <person name="Kheradpour P."/>
            <person name="Kirkness E.F."/>
            <person name="Koerich L.B."/>
            <person name="Kristiansen K."/>
            <person name="Kudrna D."/>
            <person name="Kulathinal R.J."/>
            <person name="Kumar S."/>
            <person name="Kwok R."/>
            <person name="Lander E."/>
            <person name="Langley C.H."/>
            <person name="Lapoint R."/>
            <person name="Lazzaro B.P."/>
            <person name="Lee S.J."/>
            <person name="Levesque L."/>
            <person name="Li R."/>
            <person name="Lin C.F."/>
            <person name="Lin M.F."/>
            <person name="Lindblad-Toh K."/>
            <person name="Llopart A."/>
            <person name="Long M."/>
            <person name="Low L."/>
            <person name="Lozovsky E."/>
            <person name="Lu J."/>
            <person name="Luo M."/>
            <person name="Machado C.A."/>
            <person name="Makalowski W."/>
            <person name="Marzo M."/>
            <person name="Matsuda M."/>
            <person name="Matzkin L."/>
            <person name="McAllister B."/>
            <person name="McBride C.S."/>
            <person name="McKernan B."/>
            <person name="McKernan K."/>
            <person name="Mendez-Lago M."/>
            <person name="Minx P."/>
            <person name="Mollenhauer M.U."/>
            <person name="Montooth K."/>
            <person name="Mount S.M."/>
            <person name="Mu X."/>
            <person name="Myers E."/>
            <person name="Negre B."/>
            <person name="Newfeld S."/>
            <person name="Nielsen R."/>
            <person name="Noor M.A."/>
            <person name="O'Grady P."/>
            <person name="Pachter L."/>
            <person name="Papaceit M."/>
            <person name="Parisi M.J."/>
            <person name="Parisi M."/>
            <person name="Parts L."/>
            <person name="Pedersen J.S."/>
            <person name="Pesole G."/>
            <person name="Phillippy A.M."/>
            <person name="Ponting C.P."/>
            <person name="Pop M."/>
            <person name="Porcelli D."/>
            <person name="Powell J.R."/>
            <person name="Prohaska S."/>
            <person name="Pruitt K."/>
            <person name="Puig M."/>
            <person name="Quesneville H."/>
            <person name="Ram K.R."/>
            <person name="Rand D."/>
            <person name="Rasmussen M.D."/>
            <person name="Reed L.K."/>
            <person name="Reenan R."/>
            <person name="Reily A."/>
            <person name="Remington K.A."/>
            <person name="Rieger T.T."/>
            <person name="Ritchie M.G."/>
            <person name="Robin C."/>
            <person name="Rogers Y.H."/>
            <person name="Rohde C."/>
            <person name="Rozas J."/>
            <person name="Rubenfield M.J."/>
            <person name="Ruiz A."/>
            <person name="Russo S."/>
            <person name="Salzberg S.L."/>
            <person name="Sanchez-Gracia A."/>
            <person name="Saranga D.J."/>
            <person name="Sato H."/>
            <person name="Schaeffer S.W."/>
            <person name="Schatz M.C."/>
            <person name="Schlenke T."/>
            <person name="Schwartz R."/>
            <person name="Segarra C."/>
            <person name="Singh R.S."/>
            <person name="Sirot L."/>
            <person name="Sirota M."/>
            <person name="Sisneros N.B."/>
            <person name="Smith C.D."/>
            <person name="Smith T.F."/>
            <person name="Spieth J."/>
            <person name="Stage D.E."/>
            <person name="Stark A."/>
            <person name="Stephan W."/>
            <person name="Strausberg R.L."/>
            <person name="Strempel S."/>
            <person name="Sturgill D."/>
            <person name="Sutton G."/>
            <person name="Sutton G.G."/>
            <person name="Tao W."/>
            <person name="Teichmann S."/>
            <person name="Tobari Y.N."/>
            <person name="Tomimura Y."/>
            <person name="Tsolas J.M."/>
            <person name="Valente V.L."/>
            <person name="Venter E."/>
            <person name="Venter J.C."/>
            <person name="Vicario S."/>
            <person name="Vieira F.G."/>
            <person name="Vilella A.J."/>
            <person name="Villasante A."/>
            <person name="Walenz B."/>
            <person name="Wang J."/>
            <person name="Wasserman M."/>
            <person name="Watts T."/>
            <person name="Wilson D."/>
            <person name="Wilson R.K."/>
            <person name="Wing R.A."/>
            <person name="Wolfner M.F."/>
            <person name="Wong A."/>
            <person name="Wong G.K."/>
            <person name="Wu C.I."/>
            <person name="Wu G."/>
            <person name="Yamamoto D."/>
            <person name="Yang H.P."/>
            <person name="Yang S.P."/>
            <person name="Yorke J.A."/>
            <person name="Yoshida K."/>
            <person name="Zdobnov E."/>
            <person name="Zhang P."/>
            <person name="Zhang Y."/>
            <person name="Zimin A.V."/>
            <person name="Baldwin J."/>
            <person name="Abdouelleil A."/>
            <person name="Abdulkadir J."/>
            <person name="Abebe A."/>
            <person name="Abera B."/>
            <person name="Abreu J."/>
            <person name="Acer S.C."/>
            <person name="Aftuck L."/>
            <person name="Alexander A."/>
            <person name="An P."/>
            <person name="Anderson E."/>
            <person name="Anderson S."/>
            <person name="Arachi H."/>
            <person name="Azer M."/>
            <person name="Bachantsang P."/>
            <person name="Barry A."/>
            <person name="Bayul T."/>
            <person name="Berlin A."/>
            <person name="Bessette D."/>
            <person name="Bloom T."/>
            <person name="Blye J."/>
            <person name="Boguslavskiy L."/>
            <person name="Bonnet C."/>
            <person name="Boukhgalter B."/>
            <person name="Bourzgui I."/>
            <person name="Brown A."/>
            <person name="Cahill P."/>
            <person name="Channer S."/>
            <person name="Cheshatsang Y."/>
            <person name="Chuda L."/>
            <person name="Citroen M."/>
            <person name="Collymore A."/>
            <person name="Cooke P."/>
            <person name="Costello M."/>
            <person name="D'Aco K."/>
            <person name="Daza R."/>
            <person name="De Haan G."/>
            <person name="DeGray S."/>
            <person name="DeMaso C."/>
            <person name="Dhargay N."/>
            <person name="Dooley K."/>
            <person name="Dooley E."/>
            <person name="Doricent M."/>
            <person name="Dorje P."/>
            <person name="Dorjee K."/>
            <person name="Dupes A."/>
            <person name="Elong R."/>
            <person name="Falk J."/>
            <person name="Farina A."/>
            <person name="Faro S."/>
            <person name="Ferguson D."/>
            <person name="Fisher S."/>
            <person name="Foley C.D."/>
            <person name="Franke A."/>
            <person name="Friedrich D."/>
            <person name="Gadbois L."/>
            <person name="Gearin G."/>
            <person name="Gearin C.R."/>
            <person name="Giannoukos G."/>
            <person name="Goode T."/>
            <person name="Graham J."/>
            <person name="Grandbois E."/>
            <person name="Grewal S."/>
            <person name="Gyaltsen K."/>
            <person name="Hafez N."/>
            <person name="Hagos B."/>
            <person name="Hall J."/>
            <person name="Henson C."/>
            <person name="Hollinger A."/>
            <person name="Honan T."/>
            <person name="Huard M.D."/>
            <person name="Hughes L."/>
            <person name="Hurhula B."/>
            <person name="Husby M.E."/>
            <person name="Kamat A."/>
            <person name="Kanga B."/>
            <person name="Kashin S."/>
            <person name="Khazanovich D."/>
            <person name="Kisner P."/>
            <person name="Lance K."/>
            <person name="Lara M."/>
            <person name="Lee W."/>
            <person name="Lennon N."/>
            <person name="Letendre F."/>
            <person name="LeVine R."/>
            <person name="Lipovsky A."/>
            <person name="Liu X."/>
            <person name="Liu J."/>
            <person name="Liu S."/>
            <person name="Lokyitsang T."/>
            <person name="Lokyitsang Y."/>
            <person name="Lubonja R."/>
            <person name="Lui A."/>
            <person name="MacDonald P."/>
            <person name="Magnisalis V."/>
            <person name="Maru K."/>
            <person name="Matthews C."/>
            <person name="McCusker W."/>
            <person name="McDonough S."/>
            <person name="Mehta T."/>
            <person name="Meldrim J."/>
            <person name="Meneus L."/>
            <person name="Mihai O."/>
            <person name="Mihalev A."/>
            <person name="Mihova T."/>
            <person name="Mittelman R."/>
            <person name="Mlenga V."/>
            <person name="Montmayeur A."/>
            <person name="Mulrain L."/>
            <person name="Navidi A."/>
            <person name="Naylor J."/>
            <person name="Negash T."/>
            <person name="Nguyen T."/>
            <person name="Nguyen N."/>
            <person name="Nicol R."/>
            <person name="Norbu C."/>
            <person name="Norbu N."/>
            <person name="Novod N."/>
            <person name="O'Neill B."/>
            <person name="Osman S."/>
            <person name="Markiewicz E."/>
            <person name="Oyono O.L."/>
            <person name="Patti C."/>
            <person name="Phunkhang P."/>
            <person name="Pierre F."/>
            <person name="Priest M."/>
            <person name="Raghuraman S."/>
            <person name="Rege F."/>
            <person name="Reyes R."/>
            <person name="Rise C."/>
            <person name="Rogov P."/>
            <person name="Ross K."/>
            <person name="Ryan E."/>
            <person name="Settipalli S."/>
            <person name="Shea T."/>
            <person name="Sherpa N."/>
            <person name="Shi L."/>
            <person name="Shih D."/>
            <person name="Sparrow T."/>
            <person name="Spaulding J."/>
            <person name="Stalker J."/>
            <person name="Stange-Thomann N."/>
            <person name="Stavropoulos S."/>
            <person name="Stone C."/>
            <person name="Strader C."/>
            <person name="Tesfaye S."/>
            <person name="Thomson T."/>
            <person name="Thoulutsang Y."/>
            <person name="Thoulutsang D."/>
            <person name="Topham K."/>
            <person name="Topping I."/>
            <person name="Tsamla T."/>
            <person name="Vassiliev H."/>
            <person name="Vo A."/>
            <person name="Wangchuk T."/>
            <person name="Wangdi T."/>
            <person name="Weiand M."/>
            <person name="Wilkinson J."/>
            <person name="Wilson A."/>
            <person name="Yadav S."/>
            <person name="Young G."/>
            <person name="Yu Q."/>
            <person name="Zembek L."/>
            <person name="Zhong D."/>
            <person name="Zimmer A."/>
            <person name="Zwirko Z."/>
            <person name="Jaffe D.B."/>
            <person name="Alvarez P."/>
            <person name="Brockman W."/>
            <person name="Butler J."/>
            <person name="Chin C."/>
            <person name="Gnerre S."/>
            <person name="Grabherr M."/>
            <person name="Kleber M."/>
            <person name="Mauceli E."/>
            <person name="MacCallum I."/>
        </authorList>
    </citation>
    <scope>NUCLEOTIDE SEQUENCE [LARGE SCALE GENOMIC DNA]</scope>
    <source>
        <strain evidence="2">Tucson 15287-2541.00</strain>
    </source>
</reference>
<protein>
    <submittedName>
        <fullName evidence="1">GH11007</fullName>
    </submittedName>
</protein>
<dbReference type="HOGENOM" id="CLU_2963182_0_0_1"/>
<dbReference type="InParanoid" id="B4JBS7"/>
<accession>B4JBS7</accession>
<dbReference type="OMA" id="WCGPWCG"/>
<dbReference type="EMBL" id="CH916368">
    <property type="protein sequence ID" value="EDW03012.1"/>
    <property type="molecule type" value="Genomic_DNA"/>
</dbReference>
<dbReference type="AlphaFoldDB" id="B4JBS7"/>
<organism evidence="2">
    <name type="scientific">Drosophila grimshawi</name>
    <name type="common">Hawaiian fruit fly</name>
    <name type="synonym">Idiomyia grimshawi</name>
    <dbReference type="NCBI Taxonomy" id="7222"/>
    <lineage>
        <taxon>Eukaryota</taxon>
        <taxon>Metazoa</taxon>
        <taxon>Ecdysozoa</taxon>
        <taxon>Arthropoda</taxon>
        <taxon>Hexapoda</taxon>
        <taxon>Insecta</taxon>
        <taxon>Pterygota</taxon>
        <taxon>Neoptera</taxon>
        <taxon>Endopterygota</taxon>
        <taxon>Diptera</taxon>
        <taxon>Brachycera</taxon>
        <taxon>Muscomorpha</taxon>
        <taxon>Ephydroidea</taxon>
        <taxon>Drosophilidae</taxon>
        <taxon>Drosophila</taxon>
        <taxon>Hawaiian Drosophila</taxon>
    </lineage>
</organism>